<gene>
    <name evidence="6" type="ORF">C469_00475</name>
</gene>
<evidence type="ECO:0000259" key="5">
    <source>
        <dbReference type="PROSITE" id="PS51900"/>
    </source>
</evidence>
<dbReference type="GO" id="GO:0003677">
    <property type="term" value="F:DNA binding"/>
    <property type="evidence" value="ECO:0007669"/>
    <property type="project" value="UniProtKB-UniRule"/>
</dbReference>
<keyword evidence="7" id="KW-1185">Reference proteome</keyword>
<dbReference type="GO" id="GO:0006310">
    <property type="term" value="P:DNA recombination"/>
    <property type="evidence" value="ECO:0007669"/>
    <property type="project" value="UniProtKB-KW"/>
</dbReference>
<dbReference type="PROSITE" id="PS51900">
    <property type="entry name" value="CB"/>
    <property type="match status" value="1"/>
</dbReference>
<evidence type="ECO:0000313" key="6">
    <source>
        <dbReference type="EMBL" id="EMA64685.1"/>
    </source>
</evidence>
<feature type="domain" description="Core-binding (CB)" evidence="5">
    <location>
        <begin position="10"/>
        <end position="93"/>
    </location>
</feature>
<protein>
    <submittedName>
        <fullName evidence="6">Integrase-like protein</fullName>
    </submittedName>
</protein>
<dbReference type="RefSeq" id="WP_008002837.1">
    <property type="nucleotide sequence ID" value="NZ_AOJG01000001.1"/>
</dbReference>
<accession>M0P768</accession>
<comment type="caution">
    <text evidence="6">The sequence shown here is derived from an EMBL/GenBank/DDBJ whole genome shotgun (WGS) entry which is preliminary data.</text>
</comment>
<evidence type="ECO:0000256" key="3">
    <source>
        <dbReference type="PROSITE-ProRule" id="PRU01248"/>
    </source>
</evidence>
<keyword evidence="1 3" id="KW-0238">DNA-binding</keyword>
<dbReference type="STRING" id="1227482.C469_00475"/>
<dbReference type="Gene3D" id="1.10.443.10">
    <property type="entry name" value="Intergrase catalytic core"/>
    <property type="match status" value="1"/>
</dbReference>
<dbReference type="InterPro" id="IPR044068">
    <property type="entry name" value="CB"/>
</dbReference>
<dbReference type="Proteomes" id="UP000011650">
    <property type="component" value="Unassembled WGS sequence"/>
</dbReference>
<organism evidence="6 7">
    <name type="scientific">Halorubrum lipolyticum DSM 21995</name>
    <dbReference type="NCBI Taxonomy" id="1227482"/>
    <lineage>
        <taxon>Archaea</taxon>
        <taxon>Methanobacteriati</taxon>
        <taxon>Methanobacteriota</taxon>
        <taxon>Stenosarchaea group</taxon>
        <taxon>Halobacteria</taxon>
        <taxon>Halobacteriales</taxon>
        <taxon>Haloferacaceae</taxon>
        <taxon>Halorubrum</taxon>
    </lineage>
</organism>
<dbReference type="OrthoDB" id="198497at2157"/>
<sequence length="362" mass="41874">MTRRQAPGELSVRAAAQRYLRRRRADATEASVKSWKYRLKLFVEWCDGIGLDSVDELRGYDIDEYYELRSANVAPATLEGEMWTLRMFAEYLEQIDAVEEGLSDSVRIPDINPEDRADETQLSTPAAMRLIEYYRSSDDDRASRAHAFLELAWFTGARQSGLRALDVRDLNARVDEGEQSWVEFRHRPDTDTPLKNNRRGERPVGIPDEVARVVTEYVRENRFDTRDDHGRKPLIASAKGRPTENTVRVWSYGATQPCVAGGCPHDKDPDNCEWTQYAHLSKCPSSRSPHPIRTGSITWQLNQGIPPEVVAERVDATVKTIENHYDWASQEDRWRRYRDRMEQRQDYVDQLTKNGDSEHERN</sequence>
<dbReference type="InterPro" id="IPR002104">
    <property type="entry name" value="Integrase_catalytic"/>
</dbReference>
<keyword evidence="2" id="KW-0233">DNA recombination</keyword>
<feature type="domain" description="Tyr recombinase" evidence="4">
    <location>
        <begin position="117"/>
        <end position="339"/>
    </location>
</feature>
<dbReference type="SUPFAM" id="SSF56349">
    <property type="entry name" value="DNA breaking-rejoining enzymes"/>
    <property type="match status" value="1"/>
</dbReference>
<dbReference type="AlphaFoldDB" id="M0P768"/>
<name>M0P768_9EURY</name>
<dbReference type="InterPro" id="IPR011010">
    <property type="entry name" value="DNA_brk_join_enz"/>
</dbReference>
<evidence type="ECO:0000256" key="2">
    <source>
        <dbReference type="ARBA" id="ARBA00023172"/>
    </source>
</evidence>
<dbReference type="EMBL" id="AOJG01000001">
    <property type="protein sequence ID" value="EMA64685.1"/>
    <property type="molecule type" value="Genomic_DNA"/>
</dbReference>
<dbReference type="InterPro" id="IPR010998">
    <property type="entry name" value="Integrase_recombinase_N"/>
</dbReference>
<proteinExistence type="predicted"/>
<reference evidence="6 7" key="1">
    <citation type="journal article" date="2014" name="PLoS Genet.">
        <title>Phylogenetically driven sequencing of extremely halophilic archaea reveals strategies for static and dynamic osmo-response.</title>
        <authorList>
            <person name="Becker E.A."/>
            <person name="Seitzer P.M."/>
            <person name="Tritt A."/>
            <person name="Larsen D."/>
            <person name="Krusor M."/>
            <person name="Yao A.I."/>
            <person name="Wu D."/>
            <person name="Madern D."/>
            <person name="Eisen J.A."/>
            <person name="Darling A.E."/>
            <person name="Facciotti M.T."/>
        </authorList>
    </citation>
    <scope>NUCLEOTIDE SEQUENCE [LARGE SCALE GENOMIC DNA]</scope>
    <source>
        <strain evidence="6 7">DSM 21995</strain>
    </source>
</reference>
<evidence type="ECO:0000259" key="4">
    <source>
        <dbReference type="PROSITE" id="PS51898"/>
    </source>
</evidence>
<evidence type="ECO:0000313" key="7">
    <source>
        <dbReference type="Proteomes" id="UP000011650"/>
    </source>
</evidence>
<dbReference type="PROSITE" id="PS51898">
    <property type="entry name" value="TYR_RECOMBINASE"/>
    <property type="match status" value="1"/>
</dbReference>
<dbReference type="Gene3D" id="1.10.150.130">
    <property type="match status" value="1"/>
</dbReference>
<dbReference type="GO" id="GO:0015074">
    <property type="term" value="P:DNA integration"/>
    <property type="evidence" value="ECO:0007669"/>
    <property type="project" value="InterPro"/>
</dbReference>
<dbReference type="InterPro" id="IPR013762">
    <property type="entry name" value="Integrase-like_cat_sf"/>
</dbReference>
<dbReference type="PATRIC" id="fig|1227482.3.peg.101"/>
<evidence type="ECO:0000256" key="1">
    <source>
        <dbReference type="ARBA" id="ARBA00023125"/>
    </source>
</evidence>